<name>A0A061FWU9_THECC</name>
<keyword evidence="2" id="KW-1133">Transmembrane helix</keyword>
<evidence type="ECO:0000313" key="3">
    <source>
        <dbReference type="EMBL" id="EOY21543.1"/>
    </source>
</evidence>
<dbReference type="Proteomes" id="UP000026915">
    <property type="component" value="Chromosome 3"/>
</dbReference>
<keyword evidence="2" id="KW-0472">Membrane</keyword>
<evidence type="ECO:0000313" key="4">
    <source>
        <dbReference type="Proteomes" id="UP000026915"/>
    </source>
</evidence>
<sequence length="74" mass="8624">MMKLCLMLYTWMQPIFCWVDLCYLIMTWNISLSIILYHFIEVRRSTLCTLKGESTTEADGSSLGSKVNGFLSRY</sequence>
<organism evidence="3 4">
    <name type="scientific">Theobroma cacao</name>
    <name type="common">Cacao</name>
    <name type="synonym">Cocoa</name>
    <dbReference type="NCBI Taxonomy" id="3641"/>
    <lineage>
        <taxon>Eukaryota</taxon>
        <taxon>Viridiplantae</taxon>
        <taxon>Streptophyta</taxon>
        <taxon>Embryophyta</taxon>
        <taxon>Tracheophyta</taxon>
        <taxon>Spermatophyta</taxon>
        <taxon>Magnoliopsida</taxon>
        <taxon>eudicotyledons</taxon>
        <taxon>Gunneridae</taxon>
        <taxon>Pentapetalae</taxon>
        <taxon>rosids</taxon>
        <taxon>malvids</taxon>
        <taxon>Malvales</taxon>
        <taxon>Malvaceae</taxon>
        <taxon>Byttnerioideae</taxon>
        <taxon>Theobroma</taxon>
    </lineage>
</organism>
<dbReference type="HOGENOM" id="CLU_2692757_0_0_1"/>
<protein>
    <submittedName>
        <fullName evidence="3">Uncharacterized protein</fullName>
    </submittedName>
</protein>
<evidence type="ECO:0000256" key="1">
    <source>
        <dbReference type="SAM" id="MobiDB-lite"/>
    </source>
</evidence>
<feature type="transmembrane region" description="Helical" evidence="2">
    <location>
        <begin position="21"/>
        <end position="40"/>
    </location>
</feature>
<accession>A0A061FWU9</accession>
<keyword evidence="4" id="KW-1185">Reference proteome</keyword>
<evidence type="ECO:0000256" key="2">
    <source>
        <dbReference type="SAM" id="Phobius"/>
    </source>
</evidence>
<gene>
    <name evidence="3" type="ORF">TCM_013301</name>
</gene>
<dbReference type="AlphaFoldDB" id="A0A061FWU9"/>
<feature type="region of interest" description="Disordered" evidence="1">
    <location>
        <begin position="54"/>
        <end position="74"/>
    </location>
</feature>
<reference evidence="3 4" key="1">
    <citation type="journal article" date="2013" name="Genome Biol.">
        <title>The genome sequence of the most widely cultivated cacao type and its use to identify candidate genes regulating pod color.</title>
        <authorList>
            <person name="Motamayor J.C."/>
            <person name="Mockaitis K."/>
            <person name="Schmutz J."/>
            <person name="Haiminen N."/>
            <person name="Iii D.L."/>
            <person name="Cornejo O."/>
            <person name="Findley S.D."/>
            <person name="Zheng P."/>
            <person name="Utro F."/>
            <person name="Royaert S."/>
            <person name="Saski C."/>
            <person name="Jenkins J."/>
            <person name="Podicheti R."/>
            <person name="Zhao M."/>
            <person name="Scheffler B.E."/>
            <person name="Stack J.C."/>
            <person name="Feltus F.A."/>
            <person name="Mustiga G.M."/>
            <person name="Amores F."/>
            <person name="Phillips W."/>
            <person name="Marelli J.P."/>
            <person name="May G.D."/>
            <person name="Shapiro H."/>
            <person name="Ma J."/>
            <person name="Bustamante C.D."/>
            <person name="Schnell R.J."/>
            <person name="Main D."/>
            <person name="Gilbert D."/>
            <person name="Parida L."/>
            <person name="Kuhn D.N."/>
        </authorList>
    </citation>
    <scope>NUCLEOTIDE SEQUENCE [LARGE SCALE GENOMIC DNA]</scope>
    <source>
        <strain evidence="4">cv. Matina 1-6</strain>
    </source>
</reference>
<dbReference type="InParanoid" id="A0A061FWU9"/>
<proteinExistence type="predicted"/>
<feature type="compositionally biased region" description="Polar residues" evidence="1">
    <location>
        <begin position="54"/>
        <end position="65"/>
    </location>
</feature>
<keyword evidence="2" id="KW-0812">Transmembrane</keyword>
<dbReference type="Gramene" id="EOY21543">
    <property type="protein sequence ID" value="EOY21543"/>
    <property type="gene ID" value="TCM_013301"/>
</dbReference>
<dbReference type="EMBL" id="CM001881">
    <property type="protein sequence ID" value="EOY21543.1"/>
    <property type="molecule type" value="Genomic_DNA"/>
</dbReference>